<dbReference type="GO" id="GO:0003677">
    <property type="term" value="F:DNA binding"/>
    <property type="evidence" value="ECO:0007669"/>
    <property type="project" value="UniProtKB-KW"/>
</dbReference>
<dbReference type="InterPro" id="IPR036390">
    <property type="entry name" value="WH_DNA-bd_sf"/>
</dbReference>
<dbReference type="Pfam" id="PF07729">
    <property type="entry name" value="FCD"/>
    <property type="match status" value="1"/>
</dbReference>
<dbReference type="InterPro" id="IPR000524">
    <property type="entry name" value="Tscrpt_reg_HTH_GntR"/>
</dbReference>
<reference evidence="5" key="1">
    <citation type="journal article" date="2014" name="Int. J. Syst. Evol. Microbiol.">
        <title>Complete genome sequence of Corynebacterium casei LMG S-19264T (=DSM 44701T), isolated from a smear-ripened cheese.</title>
        <authorList>
            <consortium name="US DOE Joint Genome Institute (JGI-PGF)"/>
            <person name="Walter F."/>
            <person name="Albersmeier A."/>
            <person name="Kalinowski J."/>
            <person name="Ruckert C."/>
        </authorList>
    </citation>
    <scope>NUCLEOTIDE SEQUENCE</scope>
    <source>
        <strain evidence="5">VKM Ac-1940</strain>
    </source>
</reference>
<evidence type="ECO:0000256" key="2">
    <source>
        <dbReference type="ARBA" id="ARBA00023125"/>
    </source>
</evidence>
<dbReference type="PRINTS" id="PR00035">
    <property type="entry name" value="HTHGNTR"/>
</dbReference>
<dbReference type="AlphaFoldDB" id="A0A9W6HJL9"/>
<gene>
    <name evidence="5" type="ORF">GCM10017591_00250</name>
</gene>
<dbReference type="Gene3D" id="1.10.10.10">
    <property type="entry name" value="Winged helix-like DNA-binding domain superfamily/Winged helix DNA-binding domain"/>
    <property type="match status" value="1"/>
</dbReference>
<name>A0A9W6HJL9_9MICO</name>
<dbReference type="InterPro" id="IPR011711">
    <property type="entry name" value="GntR_C"/>
</dbReference>
<evidence type="ECO:0000259" key="4">
    <source>
        <dbReference type="PROSITE" id="PS50949"/>
    </source>
</evidence>
<keyword evidence="2" id="KW-0238">DNA-binding</keyword>
<evidence type="ECO:0000256" key="1">
    <source>
        <dbReference type="ARBA" id="ARBA00023015"/>
    </source>
</evidence>
<comment type="caution">
    <text evidence="5">The sequence shown here is derived from an EMBL/GenBank/DDBJ whole genome shotgun (WGS) entry which is preliminary data.</text>
</comment>
<evidence type="ECO:0000256" key="3">
    <source>
        <dbReference type="ARBA" id="ARBA00023163"/>
    </source>
</evidence>
<dbReference type="PANTHER" id="PTHR43537">
    <property type="entry name" value="TRANSCRIPTIONAL REGULATOR, GNTR FAMILY"/>
    <property type="match status" value="1"/>
</dbReference>
<sequence>MSDLSDSWTARPAGARVGAVEYVLRDLREAIESGVVRVGDRLPSEQALAARYGVSRTVVREVLRVLETQGMTVTRTGRGTFVAAAEPARELTFGEYSAAHLMEARPHIEVASAGLAAVRRTEEQIGLLQDLQERMEAEQDPQSWVELDSELHAAIAAASGNPVFGDVLEHIRSALVHQSSVINLTPGRRVRSDSEHRAIIAAIARGSVAEAEDSMAFHLDQVKEVLLGITVLDERR</sequence>
<dbReference type="SUPFAM" id="SSF48008">
    <property type="entry name" value="GntR ligand-binding domain-like"/>
    <property type="match status" value="1"/>
</dbReference>
<dbReference type="SMART" id="SM00345">
    <property type="entry name" value="HTH_GNTR"/>
    <property type="match status" value="1"/>
</dbReference>
<dbReference type="RefSeq" id="WP_204962502.1">
    <property type="nucleotide sequence ID" value="NZ_BAAAUR010000002.1"/>
</dbReference>
<accession>A0A9W6HJL9</accession>
<feature type="domain" description="HTH gntR-type" evidence="4">
    <location>
        <begin position="17"/>
        <end position="85"/>
    </location>
</feature>
<dbReference type="Proteomes" id="UP001142291">
    <property type="component" value="Unassembled WGS sequence"/>
</dbReference>
<dbReference type="SUPFAM" id="SSF46785">
    <property type="entry name" value="Winged helix' DNA-binding domain"/>
    <property type="match status" value="1"/>
</dbReference>
<reference evidence="5" key="2">
    <citation type="submission" date="2023-01" db="EMBL/GenBank/DDBJ databases">
        <authorList>
            <person name="Sun Q."/>
            <person name="Evtushenko L."/>
        </authorList>
    </citation>
    <scope>NUCLEOTIDE SEQUENCE</scope>
    <source>
        <strain evidence="5">VKM Ac-1940</strain>
    </source>
</reference>
<organism evidence="5 6">
    <name type="scientific">Microbacterium dextranolyticum</name>
    <dbReference type="NCBI Taxonomy" id="36806"/>
    <lineage>
        <taxon>Bacteria</taxon>
        <taxon>Bacillati</taxon>
        <taxon>Actinomycetota</taxon>
        <taxon>Actinomycetes</taxon>
        <taxon>Micrococcales</taxon>
        <taxon>Microbacteriaceae</taxon>
        <taxon>Microbacterium</taxon>
    </lineage>
</organism>
<keyword evidence="1" id="KW-0805">Transcription regulation</keyword>
<dbReference type="InterPro" id="IPR008920">
    <property type="entry name" value="TF_FadR/GntR_C"/>
</dbReference>
<proteinExistence type="predicted"/>
<dbReference type="EMBL" id="BSER01000001">
    <property type="protein sequence ID" value="GLJ93964.1"/>
    <property type="molecule type" value="Genomic_DNA"/>
</dbReference>
<keyword evidence="6" id="KW-1185">Reference proteome</keyword>
<keyword evidence="3" id="KW-0804">Transcription</keyword>
<evidence type="ECO:0000313" key="6">
    <source>
        <dbReference type="Proteomes" id="UP001142291"/>
    </source>
</evidence>
<dbReference type="PROSITE" id="PS50949">
    <property type="entry name" value="HTH_GNTR"/>
    <property type="match status" value="1"/>
</dbReference>
<dbReference type="InterPro" id="IPR036388">
    <property type="entry name" value="WH-like_DNA-bd_sf"/>
</dbReference>
<dbReference type="GO" id="GO:0003700">
    <property type="term" value="F:DNA-binding transcription factor activity"/>
    <property type="evidence" value="ECO:0007669"/>
    <property type="project" value="InterPro"/>
</dbReference>
<evidence type="ECO:0000313" key="5">
    <source>
        <dbReference type="EMBL" id="GLJ93964.1"/>
    </source>
</evidence>
<dbReference type="Pfam" id="PF00392">
    <property type="entry name" value="GntR"/>
    <property type="match status" value="1"/>
</dbReference>
<dbReference type="PANTHER" id="PTHR43537:SF5">
    <property type="entry name" value="UXU OPERON TRANSCRIPTIONAL REGULATOR"/>
    <property type="match status" value="1"/>
</dbReference>
<dbReference type="Gene3D" id="1.20.120.530">
    <property type="entry name" value="GntR ligand-binding domain-like"/>
    <property type="match status" value="1"/>
</dbReference>
<dbReference type="CDD" id="cd07377">
    <property type="entry name" value="WHTH_GntR"/>
    <property type="match status" value="1"/>
</dbReference>
<protein>
    <submittedName>
        <fullName evidence="5">GntR family transcriptional regulator</fullName>
    </submittedName>
</protein>
<dbReference type="SMART" id="SM00895">
    <property type="entry name" value="FCD"/>
    <property type="match status" value="1"/>
</dbReference>